<evidence type="ECO:0000313" key="3">
    <source>
        <dbReference type="Proteomes" id="UP000334990"/>
    </source>
</evidence>
<gene>
    <name evidence="2" type="ORF">Acor_06250</name>
</gene>
<organism evidence="2 3">
    <name type="scientific">Acrocarpospora corrugata</name>
    <dbReference type="NCBI Taxonomy" id="35763"/>
    <lineage>
        <taxon>Bacteria</taxon>
        <taxon>Bacillati</taxon>
        <taxon>Actinomycetota</taxon>
        <taxon>Actinomycetes</taxon>
        <taxon>Streptosporangiales</taxon>
        <taxon>Streptosporangiaceae</taxon>
        <taxon>Acrocarpospora</taxon>
    </lineage>
</organism>
<dbReference type="OrthoDB" id="3697062at2"/>
<keyword evidence="3" id="KW-1185">Reference proteome</keyword>
<dbReference type="Proteomes" id="UP000334990">
    <property type="component" value="Unassembled WGS sequence"/>
</dbReference>
<evidence type="ECO:0000256" key="1">
    <source>
        <dbReference type="SAM" id="SignalP"/>
    </source>
</evidence>
<sequence length="177" mass="19040">MDTEQHTPIRRTRSGRLRQALTVVSVAAVTAVALAGPAAAEPSPQVKCKSGTGHVICFSLDRLDDGNVAVHLGIDISMSRADAQAIIDHPGEELIAKIIGQDPAFDNTLMSVPVTWSTAGDAGLSAEFDRLATFAQLNEDDGYFDGYIDELFGRIQLTDPRTTQTRTFTSPVITGYY</sequence>
<feature type="signal peptide" evidence="1">
    <location>
        <begin position="1"/>
        <end position="35"/>
    </location>
</feature>
<proteinExistence type="predicted"/>
<name>A0A5M3VQ09_9ACTN</name>
<dbReference type="EMBL" id="BLAD01000036">
    <property type="protein sequence ID" value="GER98563.1"/>
    <property type="molecule type" value="Genomic_DNA"/>
</dbReference>
<dbReference type="AlphaFoldDB" id="A0A5M3VQ09"/>
<protein>
    <submittedName>
        <fullName evidence="2">Uncharacterized protein</fullName>
    </submittedName>
</protein>
<reference evidence="2 3" key="1">
    <citation type="submission" date="2019-10" db="EMBL/GenBank/DDBJ databases">
        <title>Whole genome shotgun sequence of Acrocarpospora corrugata NBRC 13972.</title>
        <authorList>
            <person name="Ichikawa N."/>
            <person name="Kimura A."/>
            <person name="Kitahashi Y."/>
            <person name="Komaki H."/>
            <person name="Oguchi A."/>
        </authorList>
    </citation>
    <scope>NUCLEOTIDE SEQUENCE [LARGE SCALE GENOMIC DNA]</scope>
    <source>
        <strain evidence="2 3">NBRC 13972</strain>
    </source>
</reference>
<dbReference type="RefSeq" id="WP_155334975.1">
    <property type="nucleotide sequence ID" value="NZ_BAAABN010000094.1"/>
</dbReference>
<feature type="chain" id="PRO_5038721218" evidence="1">
    <location>
        <begin position="36"/>
        <end position="177"/>
    </location>
</feature>
<accession>A0A5M3VQ09</accession>
<evidence type="ECO:0000313" key="2">
    <source>
        <dbReference type="EMBL" id="GER98563.1"/>
    </source>
</evidence>
<comment type="caution">
    <text evidence="2">The sequence shown here is derived from an EMBL/GenBank/DDBJ whole genome shotgun (WGS) entry which is preliminary data.</text>
</comment>
<keyword evidence="1" id="KW-0732">Signal</keyword>